<dbReference type="Gene3D" id="3.40.190.10">
    <property type="entry name" value="Periplasmic binding protein-like II"/>
    <property type="match status" value="1"/>
</dbReference>
<dbReference type="InterPro" id="IPR007210">
    <property type="entry name" value="ABC_Gly_betaine_transp_sub-bd"/>
</dbReference>
<keyword evidence="4" id="KW-1185">Reference proteome</keyword>
<dbReference type="Proteomes" id="UP000055019">
    <property type="component" value="Unassembled WGS sequence"/>
</dbReference>
<dbReference type="OrthoDB" id="9787902at2"/>
<organism evidence="3 4">
    <name type="scientific">Caballeronia arvi</name>
    <dbReference type="NCBI Taxonomy" id="1777135"/>
    <lineage>
        <taxon>Bacteria</taxon>
        <taxon>Pseudomonadati</taxon>
        <taxon>Pseudomonadota</taxon>
        <taxon>Betaproteobacteria</taxon>
        <taxon>Burkholderiales</taxon>
        <taxon>Burkholderiaceae</taxon>
        <taxon>Caballeronia</taxon>
    </lineage>
</organism>
<feature type="domain" description="ABC-type glycine betaine transport system substrate-binding" evidence="2">
    <location>
        <begin position="45"/>
        <end position="326"/>
    </location>
</feature>
<sequence>MKMFKRGLAAASVAIIGLIASAHALPDTMPGNGKAVRYVQADNLGANYVSDQIVTRAMKALGYDVRVSTMNITLFFPAVAQGDVDISTGINLPQREPQFKVVEQQAEVIGTGIIAGGGVNGYLIDKKTALAHNITRLDQLKDPKIASLFGTDGKADLISCGPGWSCSDVVNYQLKKFGLTRTVRVVNGKYEALMSDAISRIRSGAPVFFYAWSPSWVTAGLVPGRDVVWLPASEDALPPGMPNTGSALVKGVVGCAGNADPCRMAMASWNGGTVANKGFIRDNPSIRALIQQVKFSQAAWSGWELAISKAPGSSGLFSRLADQWIADNQAQFDQWIATARTAR</sequence>
<dbReference type="NCBIfam" id="NF008334">
    <property type="entry name" value="PRK11119.1"/>
    <property type="match status" value="1"/>
</dbReference>
<gene>
    <name evidence="3" type="ORF">AWB74_06644</name>
</gene>
<dbReference type="GO" id="GO:0043190">
    <property type="term" value="C:ATP-binding cassette (ABC) transporter complex"/>
    <property type="evidence" value="ECO:0007669"/>
    <property type="project" value="InterPro"/>
</dbReference>
<evidence type="ECO:0000313" key="4">
    <source>
        <dbReference type="Proteomes" id="UP000055019"/>
    </source>
</evidence>
<accession>A0A158KQY4</accession>
<dbReference type="RefSeq" id="WP_061150848.1">
    <property type="nucleotide sequence ID" value="NZ_FCOM02000047.1"/>
</dbReference>
<dbReference type="EMBL" id="FCOM02000047">
    <property type="protein sequence ID" value="SAL83566.1"/>
    <property type="molecule type" value="Genomic_DNA"/>
</dbReference>
<feature type="chain" id="PRO_5007627872" evidence="1">
    <location>
        <begin position="25"/>
        <end position="343"/>
    </location>
</feature>
<dbReference type="AlphaFoldDB" id="A0A158KQY4"/>
<dbReference type="Gene3D" id="3.40.190.100">
    <property type="entry name" value="Glycine betaine-binding periplasmic protein, domain 2"/>
    <property type="match status" value="1"/>
</dbReference>
<evidence type="ECO:0000313" key="3">
    <source>
        <dbReference type="EMBL" id="SAL83566.1"/>
    </source>
</evidence>
<name>A0A158KQY4_9BURK</name>
<reference evidence="3" key="1">
    <citation type="submission" date="2016-01" db="EMBL/GenBank/DDBJ databases">
        <authorList>
            <person name="Peeters C."/>
        </authorList>
    </citation>
    <scope>NUCLEOTIDE SEQUENCE [LARGE SCALE GENOMIC DNA]</scope>
    <source>
        <strain evidence="3">LMG 29317</strain>
    </source>
</reference>
<dbReference type="SUPFAM" id="SSF53850">
    <property type="entry name" value="Periplasmic binding protein-like II"/>
    <property type="match status" value="1"/>
</dbReference>
<protein>
    <submittedName>
        <fullName evidence="3">Glycine betaine transporter periplasmic subunit</fullName>
    </submittedName>
</protein>
<proteinExistence type="predicted"/>
<feature type="signal peptide" evidence="1">
    <location>
        <begin position="1"/>
        <end position="24"/>
    </location>
</feature>
<dbReference type="Pfam" id="PF04069">
    <property type="entry name" value="OpuAC"/>
    <property type="match status" value="1"/>
</dbReference>
<evidence type="ECO:0000256" key="1">
    <source>
        <dbReference type="SAM" id="SignalP"/>
    </source>
</evidence>
<evidence type="ECO:0000259" key="2">
    <source>
        <dbReference type="Pfam" id="PF04069"/>
    </source>
</evidence>
<keyword evidence="1" id="KW-0732">Signal</keyword>
<dbReference type="GO" id="GO:0022857">
    <property type="term" value="F:transmembrane transporter activity"/>
    <property type="evidence" value="ECO:0007669"/>
    <property type="project" value="InterPro"/>
</dbReference>
<comment type="caution">
    <text evidence="3">The sequence shown here is derived from an EMBL/GenBank/DDBJ whole genome shotgun (WGS) entry which is preliminary data.</text>
</comment>